<evidence type="ECO:0000256" key="10">
    <source>
        <dbReference type="ARBA" id="ARBA00022989"/>
    </source>
</evidence>
<dbReference type="Proteomes" id="UP000253370">
    <property type="component" value="Unassembled WGS sequence"/>
</dbReference>
<comment type="caution">
    <text evidence="15">The sequence shown here is derived from an EMBL/GenBank/DDBJ whole genome shotgun (WGS) entry which is preliminary data.</text>
</comment>
<feature type="region of interest" description="Disordered" evidence="12">
    <location>
        <begin position="1"/>
        <end position="25"/>
    </location>
</feature>
<evidence type="ECO:0000256" key="4">
    <source>
        <dbReference type="ARBA" id="ARBA00020585"/>
    </source>
</evidence>
<evidence type="ECO:0000256" key="8">
    <source>
        <dbReference type="ARBA" id="ARBA00022679"/>
    </source>
</evidence>
<evidence type="ECO:0000256" key="5">
    <source>
        <dbReference type="ARBA" id="ARBA00022475"/>
    </source>
</evidence>
<keyword evidence="5" id="KW-1003">Cell membrane</keyword>
<protein>
    <recommendedName>
        <fullName evidence="4">Glucans biosynthesis glucosyltransferase H</fullName>
    </recommendedName>
</protein>
<dbReference type="AlphaFoldDB" id="A0A365U7A7"/>
<dbReference type="EMBL" id="QNTQ01000015">
    <property type="protein sequence ID" value="RBI83697.1"/>
    <property type="molecule type" value="Genomic_DNA"/>
</dbReference>
<keyword evidence="7" id="KW-0328">Glycosyltransferase</keyword>
<evidence type="ECO:0000256" key="9">
    <source>
        <dbReference type="ARBA" id="ARBA00022692"/>
    </source>
</evidence>
<evidence type="ECO:0000259" key="14">
    <source>
        <dbReference type="Pfam" id="PF13632"/>
    </source>
</evidence>
<feature type="transmembrane region" description="Helical" evidence="13">
    <location>
        <begin position="34"/>
        <end position="55"/>
    </location>
</feature>
<dbReference type="SUPFAM" id="SSF53448">
    <property type="entry name" value="Nucleotide-diphospho-sugar transferases"/>
    <property type="match status" value="1"/>
</dbReference>
<dbReference type="InterPro" id="IPR050321">
    <property type="entry name" value="Glycosyltr_2/OpgH_subfam"/>
</dbReference>
<evidence type="ECO:0000256" key="1">
    <source>
        <dbReference type="ARBA" id="ARBA00004429"/>
    </source>
</evidence>
<feature type="transmembrane region" description="Helical" evidence="13">
    <location>
        <begin position="373"/>
        <end position="393"/>
    </location>
</feature>
<sequence length="530" mass="55626">MTAHMPRTFAPSQLPVPPTLPRQRAKPYRTARGAVASLTVALAAPVAAGGALSIAETPAGALAAPLFALNALWVGFGGATALAGAAAAWHGGRPSRPAPLGSRTAVLYLICNEPPEGVAAAAGRLWRDLQRTGLAHRTDIHVLSDSRAAAEPAERAALAPLLAQGALRYRRRSDNRWRKPGNIAEWAARHGKDYDQMAVLDADSRMSAARLAGMIGRMERCPRTGLIQSGMRLLPPRSRFGRSLRLSSRLGGPVATAGLAAWTGPAGNYWGHNALIRMAAYRAVRRLPRLPGRAPLGGEILSHDFVEAALIRRAGWAVEVDPESRGSFEDAPQTLAAFHKRDRRWAQGNLQHARLLALPGLDPASRLHLASGVMSYLAAPIWLALVLLFATGLAPAPGLWALAGVLGLLAVPKLAALALHLRRAKGARARRIALRAAGAEAAVSTLIAPLLLVRQTGAVLAVLAGRDCGWKRAEGPSRLHLPQGAGEAGAGFALAGVAFAAGPAALPWLAPLALPLVMAPALARWLEARA</sequence>
<evidence type="ECO:0000313" key="15">
    <source>
        <dbReference type="EMBL" id="RBI83697.1"/>
    </source>
</evidence>
<accession>A0A365U7A7</accession>
<feature type="transmembrane region" description="Helical" evidence="13">
    <location>
        <begin position="508"/>
        <end position="526"/>
    </location>
</feature>
<proteinExistence type="inferred from homology"/>
<comment type="subcellular location">
    <subcellularLocation>
        <location evidence="1">Cell inner membrane</location>
        <topology evidence="1">Multi-pass membrane protein</topology>
    </subcellularLocation>
</comment>
<dbReference type="PANTHER" id="PTHR43867">
    <property type="entry name" value="CELLULOSE SYNTHASE CATALYTIC SUBUNIT A [UDP-FORMING]"/>
    <property type="match status" value="1"/>
</dbReference>
<keyword evidence="6" id="KW-0997">Cell inner membrane</keyword>
<gene>
    <name evidence="15" type="ORF">DRV85_15250</name>
</gene>
<keyword evidence="11 13" id="KW-0472">Membrane</keyword>
<evidence type="ECO:0000256" key="2">
    <source>
        <dbReference type="ARBA" id="ARBA00005001"/>
    </source>
</evidence>
<evidence type="ECO:0000256" key="11">
    <source>
        <dbReference type="ARBA" id="ARBA00023136"/>
    </source>
</evidence>
<dbReference type="GO" id="GO:0016758">
    <property type="term" value="F:hexosyltransferase activity"/>
    <property type="evidence" value="ECO:0007669"/>
    <property type="project" value="TreeGrafter"/>
</dbReference>
<evidence type="ECO:0000256" key="7">
    <source>
        <dbReference type="ARBA" id="ARBA00022676"/>
    </source>
</evidence>
<feature type="transmembrane region" description="Helical" evidence="13">
    <location>
        <begin position="432"/>
        <end position="453"/>
    </location>
</feature>
<dbReference type="InterPro" id="IPR029044">
    <property type="entry name" value="Nucleotide-diphossugar_trans"/>
</dbReference>
<keyword evidence="10 13" id="KW-1133">Transmembrane helix</keyword>
<dbReference type="PANTHER" id="PTHR43867:SF5">
    <property type="entry name" value="GLUCANS BIOSYNTHESIS GLUCOSYLTRANSFERASE H"/>
    <property type="match status" value="1"/>
</dbReference>
<dbReference type="InterPro" id="IPR001173">
    <property type="entry name" value="Glyco_trans_2-like"/>
</dbReference>
<dbReference type="Pfam" id="PF13632">
    <property type="entry name" value="Glyco_trans_2_3"/>
    <property type="match status" value="1"/>
</dbReference>
<feature type="domain" description="Glycosyltransferase 2-like" evidence="14">
    <location>
        <begin position="199"/>
        <end position="403"/>
    </location>
</feature>
<evidence type="ECO:0000313" key="16">
    <source>
        <dbReference type="Proteomes" id="UP000253370"/>
    </source>
</evidence>
<keyword evidence="16" id="KW-1185">Reference proteome</keyword>
<comment type="pathway">
    <text evidence="2">Glycan metabolism; osmoregulated periplasmic glucan (OPG) biosynthesis.</text>
</comment>
<dbReference type="GO" id="GO:0005886">
    <property type="term" value="C:plasma membrane"/>
    <property type="evidence" value="ECO:0007669"/>
    <property type="project" value="UniProtKB-SubCell"/>
</dbReference>
<reference evidence="15 16" key="1">
    <citation type="submission" date="2018-07" db="EMBL/GenBank/DDBJ databases">
        <title>Rhodosalinus sp. strain E84T genomic sequence and assembly.</title>
        <authorList>
            <person name="Liu Z.-W."/>
            <person name="Lu D.-C."/>
        </authorList>
    </citation>
    <scope>NUCLEOTIDE SEQUENCE [LARGE SCALE GENOMIC DNA]</scope>
    <source>
        <strain evidence="15 16">E84</strain>
    </source>
</reference>
<evidence type="ECO:0000256" key="6">
    <source>
        <dbReference type="ARBA" id="ARBA00022519"/>
    </source>
</evidence>
<keyword evidence="9 13" id="KW-0812">Transmembrane</keyword>
<keyword evidence="8 15" id="KW-0808">Transferase</keyword>
<evidence type="ECO:0000256" key="13">
    <source>
        <dbReference type="SAM" id="Phobius"/>
    </source>
</evidence>
<feature type="transmembrane region" description="Helical" evidence="13">
    <location>
        <begin position="67"/>
        <end position="89"/>
    </location>
</feature>
<dbReference type="NCBIfam" id="NF003962">
    <property type="entry name" value="PRK05454.2-5"/>
    <property type="match status" value="1"/>
</dbReference>
<organism evidence="15 16">
    <name type="scientific">Rhodosalinus halophilus</name>
    <dbReference type="NCBI Taxonomy" id="2259333"/>
    <lineage>
        <taxon>Bacteria</taxon>
        <taxon>Pseudomonadati</taxon>
        <taxon>Pseudomonadota</taxon>
        <taxon>Alphaproteobacteria</taxon>
        <taxon>Rhodobacterales</taxon>
        <taxon>Paracoccaceae</taxon>
        <taxon>Rhodosalinus</taxon>
    </lineage>
</organism>
<comment type="similarity">
    <text evidence="3">Belongs to the glycosyltransferase 2 family. OpgH subfamily.</text>
</comment>
<name>A0A365U7A7_9RHOB</name>
<feature type="transmembrane region" description="Helical" evidence="13">
    <location>
        <begin position="399"/>
        <end position="420"/>
    </location>
</feature>
<evidence type="ECO:0000256" key="3">
    <source>
        <dbReference type="ARBA" id="ARBA00009337"/>
    </source>
</evidence>
<evidence type="ECO:0000256" key="12">
    <source>
        <dbReference type="SAM" id="MobiDB-lite"/>
    </source>
</evidence>
<dbReference type="Gene3D" id="3.90.550.10">
    <property type="entry name" value="Spore Coat Polysaccharide Biosynthesis Protein SpsA, Chain A"/>
    <property type="match status" value="1"/>
</dbReference>